<organism evidence="1 2">
    <name type="scientific">Peronosclerospora sorghi</name>
    <dbReference type="NCBI Taxonomy" id="230839"/>
    <lineage>
        <taxon>Eukaryota</taxon>
        <taxon>Sar</taxon>
        <taxon>Stramenopiles</taxon>
        <taxon>Oomycota</taxon>
        <taxon>Peronosporomycetes</taxon>
        <taxon>Peronosporales</taxon>
        <taxon>Peronosporaceae</taxon>
        <taxon>Peronosclerospora</taxon>
    </lineage>
</organism>
<name>A0ACC0WJV4_9STRA</name>
<comment type="caution">
    <text evidence="1">The sequence shown here is derived from an EMBL/GenBank/DDBJ whole genome shotgun (WGS) entry which is preliminary data.</text>
</comment>
<evidence type="ECO:0000313" key="2">
    <source>
        <dbReference type="Proteomes" id="UP001163321"/>
    </source>
</evidence>
<dbReference type="EMBL" id="CM047591">
    <property type="protein sequence ID" value="KAI9919148.1"/>
    <property type="molecule type" value="Genomic_DNA"/>
</dbReference>
<gene>
    <name evidence="1" type="ORF">PsorP6_012102</name>
</gene>
<sequence length="1451" mass="164329">MCQIYTPAFVNDPNSRPRVSKENVVMTVLRSDRRAQLLTLKRPSTWPSLSTRGASRASVATLHALRYTAFSSMDSSQVQLLYALTRRTTETRGIVVPLNSATTSQGLSLVMELRSLDVTLPVEIPHCGDLDQKWITSISKKEKELGRLYVYDVCKMAFMEKTRNQSIFFCDTLEACYDRFRTHDLTVLAVIFSRFEELLLLGANTLLLQSPMSLWETSKYQTGTLFFNDRVSETNTSLSYRPASRPHVTDLRHCLSNVNVSVFRHVPTIPRPKATVVCDMVLPFEPSDMLLKSHAWNGRSSHQLDSSLLLWSKKQQPRASVVLASFLLRNGLNSPPFSGVHELFFVACELAETQYSFSELAQGGAGNYFRDHGAEKSIICGLSTQFYPVKQEDVSYASLLYLNSVAFMKYEPRTQPMYFSKARAASVYYGSHSDQKVPPYCSINATGVALSERQIQRVLMRQSLRVIAAEWEWNALTSESERATDQADEVTRKKLEALMKRFISNGGESSNKSAAAPASSTSPVATAPASKVDPQTIQQSTSSVKFMDTESERAAELNRRLESKLLYSLHTISQQTSRHRGIVLPLYNKITTLGVSLILQLRSLGVDLPIEIPHCGDFNESYGAEMMQKREQLGEVYVYNACKRAVTLKSLLDPQRALFCNHIKYCHRRFRSYSIKVLGVILSRFEESMLMDADALLFQSPMQLWETEKYRSTGTLFFNDRIVEANFTVGLGYRSAKRPNITAIEVYLSKANVDLFRGIPTLSRPHAPEELIAADKSPVTLHFYPSESLLKSHVWAKRSGHLVDSSILLWNKKRQPRATAFLASFVSRNNVRSPPSYGEKELFFVACELAETQYSLSEFGAGAGGSDFQNHGANKSVICGYAAHYLPERYKESPSREVALLYMNTNLILEYKPRQQPLYYSVPRPRDFYPGSNIERNLPSNCPFDVTGVKFSESEVLQVYRRQHFHGIATEWEVNANRSDLAERAAADMLTNEKLKSIMEAGYPFDDPVNPPKKLSIEEQEKKAVELKNRVAELRDQEKQLVYTLNQIGQQTTVQRGIIVPVNDEIIMLAMSLVLELRTFGITEPIEMPFCGNLNQEVQAMYLSKKEVGTIWLDDVCARAAESTSRMDPSRKVFCQNIDECYTKLRTFIKPLSMIFSRFEEIMMVDPDTTFFLSPAKLWETEKYQRTGTLLMHDRLSHETMYMAKRVAGRPDVSVAQEYLAHFDVKPFRSLPTLQRPRATLPIPTSVPLNFVPSDFLLKSHSFNARAGHQVDASLILWNKRRQARATAVLASFLALNDIALPPSDGDKELYFYASEVAETQYAFSDYAIGAIGTNPMDRGPQMSTLCGDVAHVFPIRDDYVPDDSVPLFYVKGDQMLSLHPNTTRVYYTKARAWDVYPGPFRDRPAECPFNITLGRLTNENARHLEGRQHLYDVVDGWQRVAREKPAKMNE</sequence>
<keyword evidence="2" id="KW-1185">Reference proteome</keyword>
<dbReference type="Proteomes" id="UP001163321">
    <property type="component" value="Chromosome 12"/>
</dbReference>
<reference evidence="1 2" key="1">
    <citation type="journal article" date="2022" name="bioRxiv">
        <title>The genome of the oomycete Peronosclerospora sorghi, a cosmopolitan pathogen of maize and sorghum, is inflated with dispersed pseudogenes.</title>
        <authorList>
            <person name="Fletcher K."/>
            <person name="Martin F."/>
            <person name="Isakeit T."/>
            <person name="Cavanaugh K."/>
            <person name="Magill C."/>
            <person name="Michelmore R."/>
        </authorList>
    </citation>
    <scope>NUCLEOTIDE SEQUENCE [LARGE SCALE GENOMIC DNA]</scope>
    <source>
        <strain evidence="1">P6</strain>
    </source>
</reference>
<proteinExistence type="predicted"/>
<evidence type="ECO:0000313" key="1">
    <source>
        <dbReference type="EMBL" id="KAI9919148.1"/>
    </source>
</evidence>
<protein>
    <submittedName>
        <fullName evidence="1">Uncharacterized protein</fullName>
    </submittedName>
</protein>
<accession>A0ACC0WJV4</accession>